<gene>
    <name evidence="1" type="primary">urtB</name>
    <name evidence="1" type="ORF">P5658_06315</name>
</gene>
<reference evidence="1" key="1">
    <citation type="submission" date="2025-02" db="EMBL/GenBank/DDBJ databases">
        <title>Complete genome sequences of 52 Bacillus and Priestia strains isolated from West-African fermentations and 26 reference strains from the DSMZ collection.</title>
        <authorList>
            <person name="Wiedenbein E.S."/>
            <person name="Canoy T.S."/>
            <person name="Hui Y."/>
            <person name="Parkouda C."/>
            <person name="Dawende C."/>
            <person name="Ametefe E."/>
            <person name="Jespersen L."/>
            <person name="Nielsen D.S."/>
        </authorList>
    </citation>
    <scope>NUCLEOTIDE SEQUENCE</scope>
    <source>
        <strain evidence="1">PRO122</strain>
    </source>
</reference>
<sequence>MSVVVTQLFNGISLGSILILIAIGLAVTFGLMNIINMAHGELIMAGAYTTYVVQQLFLSYLPASLFSYYFLIAIIMAFAVAAFIGIVIEKVIVRRLYDRPLDSLLATWGVSSLILQQAARSIFGAPNVAVKSPEWLTGGVTLFSVTFPYKRLFILALVLFTLALLGYYLFKTSAGRRMQAVTLNRSMASCLGVSVRKTDTLAFALGSGLAGIAGSSLTLLGSIGPTLGSSYLVDAFMIVILGGIGKLKGTIIGAVTVGLLSTFVEYSTSATIAKVVVFAFIILFLQWRPSGLASVRTRLLD</sequence>
<proteinExistence type="predicted"/>
<accession>A0AC62A0E1</accession>
<dbReference type="EMBL" id="CP121756">
    <property type="protein sequence ID" value="XRL90131.1"/>
    <property type="molecule type" value="Genomic_DNA"/>
</dbReference>
<organism evidence="1 2">
    <name type="scientific">Bacillus subtilis</name>
    <dbReference type="NCBI Taxonomy" id="1423"/>
    <lineage>
        <taxon>Bacteria</taxon>
        <taxon>Bacillati</taxon>
        <taxon>Bacillota</taxon>
        <taxon>Bacilli</taxon>
        <taxon>Bacillales</taxon>
        <taxon>Bacillaceae</taxon>
        <taxon>Bacillus</taxon>
    </lineage>
</organism>
<name>A0AC62A0E1_BACIU</name>
<dbReference type="Proteomes" id="UP001217185">
    <property type="component" value="Chromosome"/>
</dbReference>
<protein>
    <submittedName>
        <fullName evidence="1">Urea ABC transporter permease subunit UrtB</fullName>
    </submittedName>
</protein>
<evidence type="ECO:0000313" key="1">
    <source>
        <dbReference type="EMBL" id="XRL90131.1"/>
    </source>
</evidence>
<evidence type="ECO:0000313" key="2">
    <source>
        <dbReference type="Proteomes" id="UP001217185"/>
    </source>
</evidence>